<reference evidence="1" key="1">
    <citation type="submission" date="2022-06" db="EMBL/GenBank/DDBJ databases">
        <authorList>
            <consortium name="SYNGENTA / RWTH Aachen University"/>
        </authorList>
    </citation>
    <scope>NUCLEOTIDE SEQUENCE</scope>
</reference>
<organism evidence="1 2">
    <name type="scientific">Phakopsora pachyrhizi</name>
    <name type="common">Asian soybean rust disease fungus</name>
    <dbReference type="NCBI Taxonomy" id="170000"/>
    <lineage>
        <taxon>Eukaryota</taxon>
        <taxon>Fungi</taxon>
        <taxon>Dikarya</taxon>
        <taxon>Basidiomycota</taxon>
        <taxon>Pucciniomycotina</taxon>
        <taxon>Pucciniomycetes</taxon>
        <taxon>Pucciniales</taxon>
        <taxon>Phakopsoraceae</taxon>
        <taxon>Phakopsora</taxon>
    </lineage>
</organism>
<dbReference type="EMBL" id="CALTRL010001666">
    <property type="protein sequence ID" value="CAH7673334.1"/>
    <property type="molecule type" value="Genomic_DNA"/>
</dbReference>
<proteinExistence type="predicted"/>
<dbReference type="Proteomes" id="UP001153365">
    <property type="component" value="Unassembled WGS sequence"/>
</dbReference>
<protein>
    <submittedName>
        <fullName evidence="1">Uncharacterized protein</fullName>
    </submittedName>
</protein>
<keyword evidence="2" id="KW-1185">Reference proteome</keyword>
<name>A0AAV0AWL2_PHAPC</name>
<gene>
    <name evidence="1" type="ORF">PPACK8108_LOCUS8223</name>
</gene>
<accession>A0AAV0AWL2</accession>
<comment type="caution">
    <text evidence="1">The sequence shown here is derived from an EMBL/GenBank/DDBJ whole genome shotgun (WGS) entry which is preliminary data.</text>
</comment>
<dbReference type="AlphaFoldDB" id="A0AAV0AWL2"/>
<sequence length="96" mass="10826">MPYYLQGWAATYKLLSRNFKSCLLYPKQDPLQSHSILPDKPPSVGVLLQDFSLVVFCWSFDSSVVNKGSSVLWDLILKYPHHLGLVDCHRVGCSLG</sequence>
<evidence type="ECO:0000313" key="2">
    <source>
        <dbReference type="Proteomes" id="UP001153365"/>
    </source>
</evidence>
<evidence type="ECO:0000313" key="1">
    <source>
        <dbReference type="EMBL" id="CAH7673334.1"/>
    </source>
</evidence>